<feature type="chain" id="PRO_5012985348" description="alpha-L-fucosidase" evidence="6">
    <location>
        <begin position="24"/>
        <end position="695"/>
    </location>
</feature>
<dbReference type="InterPro" id="IPR008979">
    <property type="entry name" value="Galactose-bd-like_sf"/>
</dbReference>
<keyword evidence="9" id="KW-1185">Reference proteome</keyword>
<dbReference type="SUPFAM" id="SSF51445">
    <property type="entry name" value="(Trans)glycosidases"/>
    <property type="match status" value="1"/>
</dbReference>
<evidence type="ECO:0000259" key="7">
    <source>
        <dbReference type="PROSITE" id="PS50022"/>
    </source>
</evidence>
<name>A0A223NR99_9SPHI</name>
<feature type="domain" description="F5/8 type C" evidence="7">
    <location>
        <begin position="541"/>
        <end position="695"/>
    </location>
</feature>
<evidence type="ECO:0000313" key="9">
    <source>
        <dbReference type="Proteomes" id="UP000215002"/>
    </source>
</evidence>
<dbReference type="InterPro" id="IPR000421">
    <property type="entry name" value="FA58C"/>
</dbReference>
<proteinExistence type="inferred from homology"/>
<evidence type="ECO:0000256" key="2">
    <source>
        <dbReference type="ARBA" id="ARBA00012662"/>
    </source>
</evidence>
<reference evidence="8 9" key="1">
    <citation type="submission" date="2017-08" db="EMBL/GenBank/DDBJ databases">
        <title>Complete genome sequence of Mucilaginibacter sp. strain BJC16-A31.</title>
        <authorList>
            <consortium name="Henan University of Science and Technology"/>
            <person name="You X."/>
        </authorList>
    </citation>
    <scope>NUCLEOTIDE SEQUENCE [LARGE SCALE GENOMIC DNA]</scope>
    <source>
        <strain evidence="8 9">BJC16-A31</strain>
    </source>
</reference>
<evidence type="ECO:0000256" key="5">
    <source>
        <dbReference type="ARBA" id="ARBA00023295"/>
    </source>
</evidence>
<dbReference type="KEGG" id="muc:MuYL_0098"/>
<dbReference type="Pfam" id="PF13287">
    <property type="entry name" value="Fn3_assoc"/>
    <property type="match status" value="1"/>
</dbReference>
<evidence type="ECO:0000256" key="4">
    <source>
        <dbReference type="ARBA" id="ARBA00022801"/>
    </source>
</evidence>
<dbReference type="Gene3D" id="2.60.120.260">
    <property type="entry name" value="Galactose-binding domain-like"/>
    <property type="match status" value="2"/>
</dbReference>
<evidence type="ECO:0000256" key="3">
    <source>
        <dbReference type="ARBA" id="ARBA00022729"/>
    </source>
</evidence>
<dbReference type="PROSITE" id="PS50022">
    <property type="entry name" value="FA58C_3"/>
    <property type="match status" value="2"/>
</dbReference>
<dbReference type="EC" id="3.2.1.51" evidence="2"/>
<dbReference type="Pfam" id="PF01120">
    <property type="entry name" value="Alpha_L_fucos"/>
    <property type="match status" value="1"/>
</dbReference>
<organism evidence="8 9">
    <name type="scientific">Mucilaginibacter xinganensis</name>
    <dbReference type="NCBI Taxonomy" id="1234841"/>
    <lineage>
        <taxon>Bacteria</taxon>
        <taxon>Pseudomonadati</taxon>
        <taxon>Bacteroidota</taxon>
        <taxon>Sphingobacteriia</taxon>
        <taxon>Sphingobacteriales</taxon>
        <taxon>Sphingobacteriaceae</taxon>
        <taxon>Mucilaginibacter</taxon>
    </lineage>
</organism>
<evidence type="ECO:0000256" key="6">
    <source>
        <dbReference type="SAM" id="SignalP"/>
    </source>
</evidence>
<dbReference type="GO" id="GO:0016139">
    <property type="term" value="P:glycoside catabolic process"/>
    <property type="evidence" value="ECO:0007669"/>
    <property type="project" value="TreeGrafter"/>
</dbReference>
<dbReference type="PANTHER" id="PTHR10030">
    <property type="entry name" value="ALPHA-L-FUCOSIDASE"/>
    <property type="match status" value="1"/>
</dbReference>
<dbReference type="AlphaFoldDB" id="A0A223NR99"/>
<accession>A0A223NR99</accession>
<dbReference type="OrthoDB" id="107551at2"/>
<dbReference type="Pfam" id="PF00754">
    <property type="entry name" value="F5_F8_type_C"/>
    <property type="match status" value="2"/>
</dbReference>
<dbReference type="InterPro" id="IPR026876">
    <property type="entry name" value="Fn3_assoc_repeat"/>
</dbReference>
<feature type="signal peptide" evidence="6">
    <location>
        <begin position="1"/>
        <end position="23"/>
    </location>
</feature>
<comment type="similarity">
    <text evidence="1">Belongs to the glycosyl hydrolase 29 family.</text>
</comment>
<sequence length="695" mass="78278">MSKIIKALLVTAVFFSGCFSGHAQKNAPAPCGPIPSKNQLRWQDMEYYAFAHLSLNTYTDQSWGFGNEDVKLFNPTRLDCRKWARLCKEAGMKGIIITAKHHCGFCLWPSKYTEYSVKNAPWKNGKGDVVGEMADACKEYGLKLGIYLSPWDRNRADYGKPEYINYFRNQLTELLTNYGPIFEIWFDGANGGSGYYGGANETRMIDRKTYYDWANTYKLVRKLQPNIVIWNDGGDRADLRWVGTEGGSVGETNWSLLNANGDVPYNMLHYGVENGNAWVPAEVNTSIRPEWFYHPSEDKKVKSVPQLMDIYYNSIGHNGSLLLNFPIMPDGLIHPTDEKNVLGFGKAVKAAFSVNLGKNKTATASNVRLGSKDFSAGHATDNDNHTYWATDDSIKAASLTIDLGKITRFNRFLVQEYIQLGQRVKEFTVEALTNGRWQELAKGTTIGYKRIVSFPTVKARKVRLQIRDAKACLLISNIGVYYAPQILTAPSVTRNQAGTIIITPADKESVIYYTTDGSIPTRGSKKYQGPFAADGKPEIRAIVYDPFTRQSSSATHEKFDVSRKDWKIVGIADEKVSAVLDGDPSTAWHQSKDKKMPQDLVVDLGEEKKLAGFRYLPDQSIWNPGIIAGYEFYVSKDNIEWKLVSHGEFPNIKNNPLWQIIKFASQKSRYIRLRALKNTENNNDTGYAEIDIITE</sequence>
<dbReference type="InterPro" id="IPR000933">
    <property type="entry name" value="Glyco_hydro_29"/>
</dbReference>
<dbReference type="EMBL" id="CP022743">
    <property type="protein sequence ID" value="ASU32001.1"/>
    <property type="molecule type" value="Genomic_DNA"/>
</dbReference>
<keyword evidence="3 6" id="KW-0732">Signal</keyword>
<dbReference type="Gene3D" id="3.20.20.80">
    <property type="entry name" value="Glycosidases"/>
    <property type="match status" value="1"/>
</dbReference>
<dbReference type="InterPro" id="IPR017853">
    <property type="entry name" value="GH"/>
</dbReference>
<dbReference type="GO" id="GO:0004560">
    <property type="term" value="F:alpha-L-fucosidase activity"/>
    <property type="evidence" value="ECO:0007669"/>
    <property type="project" value="InterPro"/>
</dbReference>
<evidence type="ECO:0000256" key="1">
    <source>
        <dbReference type="ARBA" id="ARBA00007951"/>
    </source>
</evidence>
<dbReference type="RefSeq" id="WP_094572800.1">
    <property type="nucleotide sequence ID" value="NZ_CP022743.1"/>
</dbReference>
<evidence type="ECO:0000313" key="8">
    <source>
        <dbReference type="EMBL" id="ASU32001.1"/>
    </source>
</evidence>
<dbReference type="SMR" id="A0A223NR99"/>
<keyword evidence="5" id="KW-0326">Glycosidase</keyword>
<keyword evidence="4" id="KW-0378">Hydrolase</keyword>
<dbReference type="GO" id="GO:0006004">
    <property type="term" value="P:fucose metabolic process"/>
    <property type="evidence" value="ECO:0007669"/>
    <property type="project" value="TreeGrafter"/>
</dbReference>
<dbReference type="Proteomes" id="UP000215002">
    <property type="component" value="Chromosome"/>
</dbReference>
<dbReference type="SUPFAM" id="SSF49785">
    <property type="entry name" value="Galactose-binding domain-like"/>
    <property type="match status" value="2"/>
</dbReference>
<dbReference type="InterPro" id="IPR057739">
    <property type="entry name" value="Glyco_hydro_29_N"/>
</dbReference>
<gene>
    <name evidence="8" type="ORF">MuYL_0098</name>
</gene>
<dbReference type="GO" id="GO:0005764">
    <property type="term" value="C:lysosome"/>
    <property type="evidence" value="ECO:0007669"/>
    <property type="project" value="TreeGrafter"/>
</dbReference>
<dbReference type="PANTHER" id="PTHR10030:SF37">
    <property type="entry name" value="ALPHA-L-FUCOSIDASE-RELATED"/>
    <property type="match status" value="1"/>
</dbReference>
<protein>
    <recommendedName>
        <fullName evidence="2">alpha-L-fucosidase</fullName>
        <ecNumber evidence="2">3.2.1.51</ecNumber>
    </recommendedName>
</protein>
<dbReference type="SMART" id="SM00812">
    <property type="entry name" value="Alpha_L_fucos"/>
    <property type="match status" value="1"/>
</dbReference>
<feature type="domain" description="F5/8 type C" evidence="7">
    <location>
        <begin position="347"/>
        <end position="483"/>
    </location>
</feature>
<dbReference type="PROSITE" id="PS51257">
    <property type="entry name" value="PROKAR_LIPOPROTEIN"/>
    <property type="match status" value="1"/>
</dbReference>